<dbReference type="AlphaFoldDB" id="A0A1W1E8H6"/>
<reference evidence="2" key="1">
    <citation type="submission" date="2016-10" db="EMBL/GenBank/DDBJ databases">
        <authorList>
            <person name="de Groot N.N."/>
        </authorList>
    </citation>
    <scope>NUCLEOTIDE SEQUENCE</scope>
</reference>
<name>A0A1W1E8H6_9ZZZZ</name>
<sequence>MQEHIDKTITYLFSKDQDFAIACKVKHVTFNPPLPDDIFKSFHDTVLFVLNGYTYESAKLEGGYFTFEAGFGSENFGSTVTMPLLAIKQVIVGEHPIVLNLAQPASPKKQVTKSSMEALLNNPENQKLLKKKKR</sequence>
<proteinExistence type="predicted"/>
<accession>A0A1W1E8H6</accession>
<evidence type="ECO:0000256" key="1">
    <source>
        <dbReference type="SAM" id="MobiDB-lite"/>
    </source>
</evidence>
<gene>
    <name evidence="2" type="ORF">MNB_SV-4-1092</name>
</gene>
<dbReference type="EMBL" id="FPIB01000012">
    <property type="protein sequence ID" value="SFV90254.1"/>
    <property type="molecule type" value="Genomic_DNA"/>
</dbReference>
<evidence type="ECO:0008006" key="3">
    <source>
        <dbReference type="Google" id="ProtNLM"/>
    </source>
</evidence>
<evidence type="ECO:0000313" key="2">
    <source>
        <dbReference type="EMBL" id="SFV90254.1"/>
    </source>
</evidence>
<feature type="region of interest" description="Disordered" evidence="1">
    <location>
        <begin position="106"/>
        <end position="134"/>
    </location>
</feature>
<protein>
    <recommendedName>
        <fullName evidence="3">Stringent starvation protein B</fullName>
    </recommendedName>
</protein>
<organism evidence="2">
    <name type="scientific">hydrothermal vent metagenome</name>
    <dbReference type="NCBI Taxonomy" id="652676"/>
    <lineage>
        <taxon>unclassified sequences</taxon>
        <taxon>metagenomes</taxon>
        <taxon>ecological metagenomes</taxon>
    </lineage>
</organism>